<evidence type="ECO:0000259" key="2">
    <source>
        <dbReference type="PROSITE" id="PS50022"/>
    </source>
</evidence>
<dbReference type="EMBL" id="JBHTLU010000031">
    <property type="protein sequence ID" value="MFD1222896.1"/>
    <property type="molecule type" value="Genomic_DNA"/>
</dbReference>
<dbReference type="Pfam" id="PF16403">
    <property type="entry name" value="Bact_surface_Ig-like"/>
    <property type="match status" value="1"/>
</dbReference>
<dbReference type="SUPFAM" id="SSF51011">
    <property type="entry name" value="Glycosyl hydrolase domain"/>
    <property type="match status" value="1"/>
</dbReference>
<dbReference type="InterPro" id="IPR000421">
    <property type="entry name" value="FA58C"/>
</dbReference>
<reference evidence="4" key="1">
    <citation type="journal article" date="2019" name="Int. J. Syst. Evol. Microbiol.">
        <title>The Global Catalogue of Microorganisms (GCM) 10K type strain sequencing project: providing services to taxonomists for standard genome sequencing and annotation.</title>
        <authorList>
            <consortium name="The Broad Institute Genomics Platform"/>
            <consortium name="The Broad Institute Genome Sequencing Center for Infectious Disease"/>
            <person name="Wu L."/>
            <person name="Ma J."/>
        </authorList>
    </citation>
    <scope>NUCLEOTIDE SEQUENCE [LARGE SCALE GENOMIC DNA]</scope>
    <source>
        <strain evidence="4">CCUG 53270</strain>
    </source>
</reference>
<dbReference type="SUPFAM" id="SSF51445">
    <property type="entry name" value="(Trans)glycosidases"/>
    <property type="match status" value="1"/>
</dbReference>
<name>A0ABW3USR4_9BACL</name>
<proteinExistence type="predicted"/>
<dbReference type="Gene3D" id="2.60.40.1500">
    <property type="entry name" value="Glycosyl hydrolase domain, family 39"/>
    <property type="match status" value="1"/>
</dbReference>
<gene>
    <name evidence="3" type="ORF">ACFQ4B_22525</name>
</gene>
<organism evidence="3 4">
    <name type="scientific">Paenibacillus vulneris</name>
    <dbReference type="NCBI Taxonomy" id="1133364"/>
    <lineage>
        <taxon>Bacteria</taxon>
        <taxon>Bacillati</taxon>
        <taxon>Bacillota</taxon>
        <taxon>Bacilli</taxon>
        <taxon>Bacillales</taxon>
        <taxon>Paenibacillaceae</taxon>
        <taxon>Paenibacillus</taxon>
    </lineage>
</organism>
<protein>
    <submittedName>
        <fullName evidence="3">Immunoglobulin-like domain-containing protein</fullName>
    </submittedName>
</protein>
<evidence type="ECO:0000256" key="1">
    <source>
        <dbReference type="SAM" id="SignalP"/>
    </source>
</evidence>
<feature type="domain" description="F5/8 type C" evidence="2">
    <location>
        <begin position="621"/>
        <end position="765"/>
    </location>
</feature>
<dbReference type="Proteomes" id="UP001597180">
    <property type="component" value="Unassembled WGS sequence"/>
</dbReference>
<feature type="chain" id="PRO_5047541300" evidence="1">
    <location>
        <begin position="41"/>
        <end position="1545"/>
    </location>
</feature>
<accession>A0ABW3USR4</accession>
<dbReference type="InterPro" id="IPR010496">
    <property type="entry name" value="AL/BT2_dom"/>
</dbReference>
<dbReference type="InterPro" id="IPR008979">
    <property type="entry name" value="Galactose-bd-like_sf"/>
</dbReference>
<dbReference type="InterPro" id="IPR013320">
    <property type="entry name" value="ConA-like_dom_sf"/>
</dbReference>
<dbReference type="Gene3D" id="2.60.120.560">
    <property type="entry name" value="Exo-inulinase, domain 1"/>
    <property type="match status" value="2"/>
</dbReference>
<dbReference type="RefSeq" id="WP_345588780.1">
    <property type="nucleotide sequence ID" value="NZ_BAABJG010000015.1"/>
</dbReference>
<keyword evidence="1" id="KW-0732">Signal</keyword>
<dbReference type="InterPro" id="IPR032179">
    <property type="entry name" value="Cry22Aa_Ig-like"/>
</dbReference>
<dbReference type="Gene3D" id="3.20.20.80">
    <property type="entry name" value="Glycosidases"/>
    <property type="match status" value="1"/>
</dbReference>
<dbReference type="Gene3D" id="2.60.40.10">
    <property type="entry name" value="Immunoglobulins"/>
    <property type="match status" value="1"/>
</dbReference>
<dbReference type="Pfam" id="PF00754">
    <property type="entry name" value="F5_F8_type_C"/>
    <property type="match status" value="1"/>
</dbReference>
<keyword evidence="4" id="KW-1185">Reference proteome</keyword>
<comment type="caution">
    <text evidence="3">The sequence shown here is derived from an EMBL/GenBank/DDBJ whole genome shotgun (WGS) entry which is preliminary data.</text>
</comment>
<dbReference type="PROSITE" id="PS50022">
    <property type="entry name" value="FA58C_3"/>
    <property type="match status" value="1"/>
</dbReference>
<dbReference type="Gene3D" id="2.60.120.260">
    <property type="entry name" value="Galactose-binding domain-like"/>
    <property type="match status" value="1"/>
</dbReference>
<dbReference type="InterPro" id="IPR013783">
    <property type="entry name" value="Ig-like_fold"/>
</dbReference>
<evidence type="ECO:0000313" key="3">
    <source>
        <dbReference type="EMBL" id="MFD1222896.1"/>
    </source>
</evidence>
<feature type="signal peptide" evidence="1">
    <location>
        <begin position="1"/>
        <end position="40"/>
    </location>
</feature>
<dbReference type="Pfam" id="PF06439">
    <property type="entry name" value="3keto-disac_hyd"/>
    <property type="match status" value="1"/>
</dbReference>
<sequence length="1545" mass="167798">MAIGTSNRLRQALKRSCIALAAGALLASAAASFTAGTTHAAPVNLEADYVVSEGPLVRTEQFNNTNYTPLPVHVVDELKGIRTKVVRDFVKINWYYNKDEANSDYLAYSIDDPRNATNPDLQHGRKETYDFMSQFTDGILLSLAYSYGGDANPQKNRLLAGETEMNWPEFDKAMKKIIYTLKEKNPKIEYIEVGNEPNLEPAYYGHVKDDIPGYMRMYQGMSEAVKWVNAQGLAGQPLKVGGPVLSGYNFEKQKQFVDLAYAASYQVDFVSWHRYQEDVRMNETQEIEMKSYLHKFYPNAITIVSEYGWKGGGGLSDPTNNVGLAKQAAFMTDSASYYARGGTDIPMNWVAVHTLNAYFKNQFDVDYALSNGDTTNWQTFMNPNPRALQYLNLRGWRESASTSKPMKIKEIRFFDSSNNPIPIPNPANDPIIAAVTDGDDATQFIQADYWTWLKFDLGPSAPGIARVDIKWGNPDINTFQLTGTSDKLKYYEVLGRTFFTPYFNTMRMFARLGDTRVKATGGSSDIYGTRMLATKNSDSKATMMVWNKQGDGAASSNVSIDVKHLPPGFEGKSVRIKKYLVDETHSNYAYNKIDELQLVDETIANTADNLTINATLNRNAVMLIELEAVDPSIQNIVSAGKEVTSTTGMTNMPALVDGNSLTAAVAADSSYPQTIQMDLGRPYELSGMQIDWTNSASRNFSYAIATSLDGTSYHTVADQTDPASAVPRGNSLDWFQTKARYVKLTVTGSTFDGPLSINDVKVFAEALYKNGFDTTEDKNAMAAWTTVGFGSKSTPWTTVTDSVYPNTFVQPMDLYSTTPSFAIFGDSLKDYGVEARVRTTDSGNVQMGLIARATDYNNLYYFKLYRNSSAHQAVLEKRVNGTTTVLKSVDLADPIQSNRWYRLNLEAVGTTLRASIDGVQVIELTDASRASGKFGLRSHESIVGFDDVKVYPIVPLLGDIKVNGVSIEGFHPHLNNYTVLVPSTSSAVIVTATVYGTANTMASPASGQVAFDAVGQERSYTIAALSTEGNGANYYKINLRTASADTSLSSLRLSAITDPLTAPGQQLPESSVALVPGQTKYTIHVPSRTAYVKVVEAIPTASNVASVQITNAALVNGSGTATVKVTSEAGTTAEYILNIRANPEAAAGTVLYEENFESGAYNQDAATGWNNGAVPNGAASHLRIVDEDQGKVLEKYTTTSMAFTVGQSGWTDYDVRARVKAQASPSLPGIIARASDDAKNFYMLRIHNGTNGLPGGSTGYVILGRVVNGMLRELDSKKIPYPYVIGNWYQLRLVVDGNRIKGYVDDSLIYDEVDNGSLFPTNPPALMQGKAGIRVANQAARIDDFQVSHLAALPADSVKPVITLNGPAVVEVLAGSTYTDAGATAADDVDGDLTSRIQVSGSVDTSTPGTYTLVYTVMDNAHNVADPVVRTVTVTAAGDKPFTVIANGGLNRTNGLSAKVDVTRTPGSVDHAGREVVYFQLLKGSTPVSHVALESELTNGGSLTGHFDVPDAEEGTYTVHVFIVDMLDSIEGSLPIPLSNKVIVE</sequence>
<dbReference type="SUPFAM" id="SSF49899">
    <property type="entry name" value="Concanavalin A-like lectins/glucanases"/>
    <property type="match status" value="1"/>
</dbReference>
<dbReference type="SUPFAM" id="SSF49785">
    <property type="entry name" value="Galactose-binding domain-like"/>
    <property type="match status" value="1"/>
</dbReference>
<dbReference type="InterPro" id="IPR017853">
    <property type="entry name" value="GH"/>
</dbReference>
<evidence type="ECO:0000313" key="4">
    <source>
        <dbReference type="Proteomes" id="UP001597180"/>
    </source>
</evidence>